<protein>
    <recommendedName>
        <fullName evidence="3">DksA C4-type domain-containing protein</fullName>
    </recommendedName>
</protein>
<keyword evidence="2" id="KW-1185">Reference proteome</keyword>
<comment type="caution">
    <text evidence="1">The sequence shown here is derived from an EMBL/GenBank/DDBJ whole genome shotgun (WGS) entry which is preliminary data.</text>
</comment>
<sequence length="120" mass="13374">MPEDWKDELRQRYAWAARTPLAVGEGWRALLADTFERLDAAIRSVPADANGMAFQCHDVKEKYGTLRIEMVPYVEEVEAICLDAENRSETVCDVCGSTGRVREGAWVMVRCDAHAKGLGA</sequence>
<accession>A0AAV4ZSQ9</accession>
<evidence type="ECO:0000313" key="1">
    <source>
        <dbReference type="EMBL" id="GJD90903.1"/>
    </source>
</evidence>
<dbReference type="Proteomes" id="UP001055247">
    <property type="component" value="Unassembled WGS sequence"/>
</dbReference>
<organism evidence="1 2">
    <name type="scientific">Methylobacterium hispanicum</name>
    <dbReference type="NCBI Taxonomy" id="270350"/>
    <lineage>
        <taxon>Bacteria</taxon>
        <taxon>Pseudomonadati</taxon>
        <taxon>Pseudomonadota</taxon>
        <taxon>Alphaproteobacteria</taxon>
        <taxon>Hyphomicrobiales</taxon>
        <taxon>Methylobacteriaceae</taxon>
        <taxon>Methylobacterium</taxon>
    </lineage>
</organism>
<evidence type="ECO:0008006" key="3">
    <source>
        <dbReference type="Google" id="ProtNLM"/>
    </source>
</evidence>
<proteinExistence type="predicted"/>
<reference evidence="1" key="2">
    <citation type="submission" date="2021-08" db="EMBL/GenBank/DDBJ databases">
        <authorList>
            <person name="Tani A."/>
            <person name="Ola A."/>
            <person name="Ogura Y."/>
            <person name="Katsura K."/>
            <person name="Hayashi T."/>
        </authorList>
    </citation>
    <scope>NUCLEOTIDE SEQUENCE</scope>
    <source>
        <strain evidence="1">DSM 16372</strain>
    </source>
</reference>
<dbReference type="EMBL" id="BPQO01000022">
    <property type="protein sequence ID" value="GJD90903.1"/>
    <property type="molecule type" value="Genomic_DNA"/>
</dbReference>
<reference evidence="1" key="1">
    <citation type="journal article" date="2016" name="Front. Microbiol.">
        <title>Genome Sequence of the Piezophilic, Mesophilic Sulfate-Reducing Bacterium Desulfovibrio indicus J2T.</title>
        <authorList>
            <person name="Cao J."/>
            <person name="Maignien L."/>
            <person name="Shao Z."/>
            <person name="Alain K."/>
            <person name="Jebbar M."/>
        </authorList>
    </citation>
    <scope>NUCLEOTIDE SEQUENCE</scope>
    <source>
        <strain evidence="1">DSM 16372</strain>
    </source>
</reference>
<evidence type="ECO:0000313" key="2">
    <source>
        <dbReference type="Proteomes" id="UP001055247"/>
    </source>
</evidence>
<gene>
    <name evidence="1" type="ORF">BHAOGJBA_4447</name>
</gene>
<dbReference type="AlphaFoldDB" id="A0AAV4ZSQ9"/>
<name>A0AAV4ZSQ9_9HYPH</name>
<dbReference type="RefSeq" id="WP_238231065.1">
    <property type="nucleotide sequence ID" value="NZ_BPQO01000022.1"/>
</dbReference>